<evidence type="ECO:0000256" key="1">
    <source>
        <dbReference type="ARBA" id="ARBA00023015"/>
    </source>
</evidence>
<proteinExistence type="predicted"/>
<dbReference type="Gene3D" id="1.10.10.10">
    <property type="entry name" value="Winged helix-like DNA-binding domain superfamily/Winged helix DNA-binding domain"/>
    <property type="match status" value="1"/>
</dbReference>
<evidence type="ECO:0000256" key="3">
    <source>
        <dbReference type="ARBA" id="ARBA00023163"/>
    </source>
</evidence>
<accession>A0A0P9CTW4</accession>
<dbReference type="SUPFAM" id="SSF46785">
    <property type="entry name" value="Winged helix' DNA-binding domain"/>
    <property type="match status" value="1"/>
</dbReference>
<feature type="domain" description="HTH asnC-type" evidence="4">
    <location>
        <begin position="10"/>
        <end position="70"/>
    </location>
</feature>
<dbReference type="Gene3D" id="3.30.70.920">
    <property type="match status" value="1"/>
</dbReference>
<protein>
    <recommendedName>
        <fullName evidence="4">HTH asnC-type domain-containing protein</fullName>
    </recommendedName>
</protein>
<organism evidence="5 6">
    <name type="scientific">Acidiplasma aeolicum</name>
    <dbReference type="NCBI Taxonomy" id="507754"/>
    <lineage>
        <taxon>Archaea</taxon>
        <taxon>Methanobacteriati</taxon>
        <taxon>Thermoplasmatota</taxon>
        <taxon>Thermoplasmata</taxon>
        <taxon>Thermoplasmatales</taxon>
        <taxon>Ferroplasmaceae</taxon>
        <taxon>Acidiplasma</taxon>
    </lineage>
</organism>
<keyword evidence="1" id="KW-0805">Transcription regulation</keyword>
<dbReference type="PANTHER" id="PTHR43413">
    <property type="entry name" value="TRANSCRIPTIONAL REGULATOR, ASNC FAMILY"/>
    <property type="match status" value="1"/>
</dbReference>
<dbReference type="OrthoDB" id="36438at2157"/>
<dbReference type="InterPro" id="IPR019888">
    <property type="entry name" value="Tscrpt_reg_AsnC-like"/>
</dbReference>
<dbReference type="InterPro" id="IPR036388">
    <property type="entry name" value="WH-like_DNA-bd_sf"/>
</dbReference>
<gene>
    <name evidence="5" type="ORF">SE19_05820</name>
</gene>
<dbReference type="PROSITE" id="PS50956">
    <property type="entry name" value="HTH_ASNC_2"/>
    <property type="match status" value="1"/>
</dbReference>
<comment type="caution">
    <text evidence="5">The sequence shown here is derived from an EMBL/GenBank/DDBJ whole genome shotgun (WGS) entry which is preliminary data.</text>
</comment>
<dbReference type="PATRIC" id="fig|507754.4.peg.1070"/>
<dbReference type="InterPro" id="IPR050684">
    <property type="entry name" value="HTH-Siroheme_Decarb"/>
</dbReference>
<keyword evidence="2" id="KW-0238">DNA-binding</keyword>
<dbReference type="InterPro" id="IPR000485">
    <property type="entry name" value="AsnC-type_HTH_dom"/>
</dbReference>
<evidence type="ECO:0000313" key="6">
    <source>
        <dbReference type="Proteomes" id="UP000050515"/>
    </source>
</evidence>
<keyword evidence="3" id="KW-0804">Transcription</keyword>
<dbReference type="EMBL" id="LJCQ01000255">
    <property type="protein sequence ID" value="KPV46372.1"/>
    <property type="molecule type" value="Genomic_DNA"/>
</dbReference>
<name>A0A0P9CTW4_9ARCH</name>
<dbReference type="SMART" id="SM00344">
    <property type="entry name" value="HTH_ASNC"/>
    <property type="match status" value="1"/>
</dbReference>
<dbReference type="InterPro" id="IPR011008">
    <property type="entry name" value="Dimeric_a/b-barrel"/>
</dbReference>
<dbReference type="AlphaFoldDB" id="A0A0P9CTW4"/>
<dbReference type="PANTHER" id="PTHR43413:SF8">
    <property type="entry name" value="HTH-TYPE TRANSCRIPTIONAL REGULATOR PTR1"/>
    <property type="match status" value="1"/>
</dbReference>
<dbReference type="SUPFAM" id="SSF54909">
    <property type="entry name" value="Dimeric alpha+beta barrel"/>
    <property type="match status" value="1"/>
</dbReference>
<reference evidence="5 6" key="1">
    <citation type="submission" date="2015-09" db="EMBL/GenBank/DDBJ databases">
        <title>Draft genome sequence of Acidiplasma aeolicum DSM 18409.</title>
        <authorList>
            <person name="Hemp J."/>
        </authorList>
    </citation>
    <scope>NUCLEOTIDE SEQUENCE [LARGE SCALE GENOMIC DNA]</scope>
    <source>
        <strain evidence="5 6">V</strain>
    </source>
</reference>
<sequence length="158" mass="18566">MWEDILSGVLDETDIKILNLLLENGRMSDKSIGDLLKMSKSAIRARRLRLQENGYIKFIGLLVLQNLNLTYIDLLIKIKGSVNHNYIDELFDFIENNDHIYEITEYVGDYDFLIRIFDKNLLKVKRDVYNVIHKFDIIEKYKIMIAAKSHKAWGIKLS</sequence>
<dbReference type="Pfam" id="PF13412">
    <property type="entry name" value="HTH_24"/>
    <property type="match status" value="1"/>
</dbReference>
<dbReference type="PRINTS" id="PR00033">
    <property type="entry name" value="HTHASNC"/>
</dbReference>
<dbReference type="RefSeq" id="WP_162200843.1">
    <property type="nucleotide sequence ID" value="NZ_LJCQ01000255.1"/>
</dbReference>
<dbReference type="Proteomes" id="UP000050515">
    <property type="component" value="Unassembled WGS sequence"/>
</dbReference>
<evidence type="ECO:0000313" key="5">
    <source>
        <dbReference type="EMBL" id="KPV46372.1"/>
    </source>
</evidence>
<evidence type="ECO:0000256" key="2">
    <source>
        <dbReference type="ARBA" id="ARBA00023125"/>
    </source>
</evidence>
<dbReference type="GO" id="GO:0043565">
    <property type="term" value="F:sequence-specific DNA binding"/>
    <property type="evidence" value="ECO:0007669"/>
    <property type="project" value="InterPro"/>
</dbReference>
<evidence type="ECO:0000259" key="4">
    <source>
        <dbReference type="PROSITE" id="PS50956"/>
    </source>
</evidence>
<dbReference type="InterPro" id="IPR036390">
    <property type="entry name" value="WH_DNA-bd_sf"/>
</dbReference>